<feature type="domain" description="RagB/SusD" evidence="6">
    <location>
        <begin position="263"/>
        <end position="511"/>
    </location>
</feature>
<dbReference type="KEGG" id="fgg:FSB75_06245"/>
<dbReference type="Pfam" id="PF14322">
    <property type="entry name" value="SusD-like_3"/>
    <property type="match status" value="1"/>
</dbReference>
<evidence type="ECO:0000259" key="7">
    <source>
        <dbReference type="Pfam" id="PF14322"/>
    </source>
</evidence>
<protein>
    <submittedName>
        <fullName evidence="8">RagB/SusD family nutrient uptake outer membrane protein</fullName>
    </submittedName>
</protein>
<dbReference type="Pfam" id="PF07980">
    <property type="entry name" value="SusD_RagB"/>
    <property type="match status" value="1"/>
</dbReference>
<evidence type="ECO:0000256" key="4">
    <source>
        <dbReference type="ARBA" id="ARBA00023136"/>
    </source>
</evidence>
<proteinExistence type="inferred from homology"/>
<sequence length="512" mass="56816">MKKIVSIIFIFTFSSCSKGFLDRHSLVDLAQNSFWQTEKDAYLGINGVYDVLQDRVLYSGNLNGTAGFTQYDGFGDNAYNNYKFEGPGNFMVANINPSDGFFNQLWVSSYKGIARANVAIENIPKIPTSGITDASRKVLLGQALFLRSLFYMNLAMYFQDVPLITKVQTLNDAFVPKNTYQEVSAQVLADLTQAITLLPNSYPTAQYGYATKGAALGLLARFHLYNKNYQGVLDATAPLLTMGYGLHPNYSQLFTEAGEFSNEIVFPVRFNQDVSNNGELFSGTFAAAPKVDQQPMKNLVNDYYCKDGKPITTSALYSAANPKANRDPRLSASIYFKNDTFLIDVAKVFTGNTATGYGQRKYIRNNNSSASGVAVFSPGGQDYYLIRYADILLMRAEAMVELNQLSTVYPLVNQVRARVGMPSVETVEGAGLTQTALRTIVRHERRIELAFEGLRYYDLKRWGEVSNAYQRAIADNVAGYTPVYQAGKAEVFPIPQSELNVNSSLTQIAAWQ</sequence>
<evidence type="ECO:0000256" key="3">
    <source>
        <dbReference type="ARBA" id="ARBA00022729"/>
    </source>
</evidence>
<evidence type="ECO:0000256" key="1">
    <source>
        <dbReference type="ARBA" id="ARBA00004442"/>
    </source>
</evidence>
<dbReference type="EMBL" id="CP042433">
    <property type="protein sequence ID" value="QEC55517.1"/>
    <property type="molecule type" value="Genomic_DNA"/>
</dbReference>
<dbReference type="InterPro" id="IPR012944">
    <property type="entry name" value="SusD_RagB_dom"/>
</dbReference>
<keyword evidence="3" id="KW-0732">Signal</keyword>
<reference evidence="8 9" key="1">
    <citation type="journal article" date="2015" name="Int. J. Syst. Evol. Microbiol.">
        <title>Flavisolibacter ginsenosidimutans sp. nov., with ginsenoside-converting activity isolated from soil used for cultivating ginseng.</title>
        <authorList>
            <person name="Zhao Y."/>
            <person name="Liu Q."/>
            <person name="Kang M.S."/>
            <person name="Jin F."/>
            <person name="Yu H."/>
            <person name="Im W.T."/>
        </authorList>
    </citation>
    <scope>NUCLEOTIDE SEQUENCE [LARGE SCALE GENOMIC DNA]</scope>
    <source>
        <strain evidence="8 9">Gsoil 636</strain>
    </source>
</reference>
<evidence type="ECO:0000313" key="8">
    <source>
        <dbReference type="EMBL" id="QEC55517.1"/>
    </source>
</evidence>
<keyword evidence="9" id="KW-1185">Reference proteome</keyword>
<keyword evidence="4" id="KW-0472">Membrane</keyword>
<dbReference type="PROSITE" id="PS51257">
    <property type="entry name" value="PROKAR_LIPOPROTEIN"/>
    <property type="match status" value="1"/>
</dbReference>
<dbReference type="RefSeq" id="WP_146784369.1">
    <property type="nucleotide sequence ID" value="NZ_BAABIO010000002.1"/>
</dbReference>
<dbReference type="InterPro" id="IPR011990">
    <property type="entry name" value="TPR-like_helical_dom_sf"/>
</dbReference>
<dbReference type="SUPFAM" id="SSF48452">
    <property type="entry name" value="TPR-like"/>
    <property type="match status" value="1"/>
</dbReference>
<dbReference type="CDD" id="cd08977">
    <property type="entry name" value="SusD"/>
    <property type="match status" value="1"/>
</dbReference>
<evidence type="ECO:0000259" key="6">
    <source>
        <dbReference type="Pfam" id="PF07980"/>
    </source>
</evidence>
<evidence type="ECO:0000256" key="2">
    <source>
        <dbReference type="ARBA" id="ARBA00006275"/>
    </source>
</evidence>
<evidence type="ECO:0000256" key="5">
    <source>
        <dbReference type="ARBA" id="ARBA00023237"/>
    </source>
</evidence>
<feature type="domain" description="SusD-like N-terminal" evidence="7">
    <location>
        <begin position="85"/>
        <end position="224"/>
    </location>
</feature>
<comment type="subcellular location">
    <subcellularLocation>
        <location evidence="1">Cell outer membrane</location>
    </subcellularLocation>
</comment>
<dbReference type="AlphaFoldDB" id="A0A5B8UFR3"/>
<dbReference type="OrthoDB" id="5694214at2"/>
<organism evidence="8 9">
    <name type="scientific">Flavisolibacter ginsenosidimutans</name>
    <dbReference type="NCBI Taxonomy" id="661481"/>
    <lineage>
        <taxon>Bacteria</taxon>
        <taxon>Pseudomonadati</taxon>
        <taxon>Bacteroidota</taxon>
        <taxon>Chitinophagia</taxon>
        <taxon>Chitinophagales</taxon>
        <taxon>Chitinophagaceae</taxon>
        <taxon>Flavisolibacter</taxon>
    </lineage>
</organism>
<dbReference type="Gene3D" id="1.25.40.390">
    <property type="match status" value="1"/>
</dbReference>
<accession>A0A5B8UFR3</accession>
<gene>
    <name evidence="8" type="ORF">FSB75_06245</name>
</gene>
<dbReference type="InterPro" id="IPR033985">
    <property type="entry name" value="SusD-like_N"/>
</dbReference>
<dbReference type="GO" id="GO:0009279">
    <property type="term" value="C:cell outer membrane"/>
    <property type="evidence" value="ECO:0007669"/>
    <property type="project" value="UniProtKB-SubCell"/>
</dbReference>
<evidence type="ECO:0000313" key="9">
    <source>
        <dbReference type="Proteomes" id="UP000321204"/>
    </source>
</evidence>
<keyword evidence="5" id="KW-0998">Cell outer membrane</keyword>
<name>A0A5B8UFR3_9BACT</name>
<dbReference type="Proteomes" id="UP000321204">
    <property type="component" value="Chromosome"/>
</dbReference>
<comment type="similarity">
    <text evidence="2">Belongs to the SusD family.</text>
</comment>